<dbReference type="Proteomes" id="UP000887572">
    <property type="component" value="Unplaced"/>
</dbReference>
<dbReference type="AlphaFoldDB" id="A0A914HXY3"/>
<accession>A0A914HXY3</accession>
<proteinExistence type="predicted"/>
<protein>
    <submittedName>
        <fullName evidence="3">Uncharacterized protein</fullName>
    </submittedName>
</protein>
<feature type="signal peptide" evidence="1">
    <location>
        <begin position="1"/>
        <end position="22"/>
    </location>
</feature>
<feature type="chain" id="PRO_5037089859" evidence="1">
    <location>
        <begin position="23"/>
        <end position="879"/>
    </location>
</feature>
<dbReference type="WBParaSite" id="Gr19_v10_g4811.t1">
    <property type="protein sequence ID" value="Gr19_v10_g4811.t1"/>
    <property type="gene ID" value="Gr19_v10_g4811"/>
</dbReference>
<evidence type="ECO:0000313" key="3">
    <source>
        <dbReference type="WBParaSite" id="Gr19_v10_g4811.t1"/>
    </source>
</evidence>
<organism evidence="2 3">
    <name type="scientific">Globodera rostochiensis</name>
    <name type="common">Golden nematode worm</name>
    <name type="synonym">Heterodera rostochiensis</name>
    <dbReference type="NCBI Taxonomy" id="31243"/>
    <lineage>
        <taxon>Eukaryota</taxon>
        <taxon>Metazoa</taxon>
        <taxon>Ecdysozoa</taxon>
        <taxon>Nematoda</taxon>
        <taxon>Chromadorea</taxon>
        <taxon>Rhabditida</taxon>
        <taxon>Tylenchina</taxon>
        <taxon>Tylenchomorpha</taxon>
        <taxon>Tylenchoidea</taxon>
        <taxon>Heteroderidae</taxon>
        <taxon>Heteroderinae</taxon>
        <taxon>Globodera</taxon>
    </lineage>
</organism>
<reference evidence="3" key="1">
    <citation type="submission" date="2022-11" db="UniProtKB">
        <authorList>
            <consortium name="WormBaseParasite"/>
        </authorList>
    </citation>
    <scope>IDENTIFICATION</scope>
</reference>
<evidence type="ECO:0000256" key="1">
    <source>
        <dbReference type="SAM" id="SignalP"/>
    </source>
</evidence>
<evidence type="ECO:0000313" key="2">
    <source>
        <dbReference type="Proteomes" id="UP000887572"/>
    </source>
</evidence>
<keyword evidence="2" id="KW-1185">Reference proteome</keyword>
<name>A0A914HXY3_GLORO</name>
<sequence>MISRNLHLFYFFFSLLSKFAFLEIYGMDISQLNDLYIKLLFGDLTVADQSDLTCRLKLGIKQNLSLGKLCHLWQVEEFVNYFKGELEKATTTKQFENPEKTMRERAFHNCADLHQILQESEQNADFQPPEWVVKFRWHLSGMHFYALDAMIKADEDKMPVWFQNGRLDGETAFSYLLRLLNVQGVIAKISGAKQRIVHNLLSYDQLRLLELIHPIRLGAGFVDEATMREYYGMLFCQADDQIADFLGLWKMFFKVIGEVGIVEQNDKIVLKKRKDLLTPLNGILHLLNSANERKTIDEHKKSAVFRKCFGEQVQMRERFKGIFKRAAADGNEEIGQIVPDQFWNIFEEKQNETTLAEDRSQNDDVTFTITALNDVCPDKHISLEQLKEIDRNRRPNDPDSHILMEQYIKLLWEMNGDEPPKNMDKDLLRNVEMRAAIFYYRNRVAQLYKHGQFYFQNDHFVDKINTYGFLKLTDRQNDKKLEQKMCEIYQFIYKIVRDQELMEMSDGWKSLLTKNVEELATTTTNEHVIIGQIYLLPQHKKQWHQIDCANELSANEFVVEFQKNGHFFEIFHMFALIDLISTFDQIRSFFCHGTPLNITWLKHQIISLVSNNALERLEMLFPQVLHYDHLINTQLIHMLSNQFEFKSGTLEAENAEARGATPLLLVSIKKQEIKLPLCPLFVLYHFVEKFLHGNAFQNSKIFENLFTDECESSEKIKSALAENRMSFREHVFEFFNRNIEIFVKFVEILAKKAGTKTRFWKFLNSAEETKLLPDIKINWLTNALWTDQTTADVFNDETWLISHYSDFLTTTDSVEWLNLKLKLDLFIFVRWIDAKISFAIEENPIVAQRCFDFWIHNNFLFLQLYDRCSKKSCNLSSNH</sequence>
<keyword evidence="1" id="KW-0732">Signal</keyword>